<dbReference type="Proteomes" id="UP000677228">
    <property type="component" value="Unassembled WGS sequence"/>
</dbReference>
<evidence type="ECO:0000313" key="1">
    <source>
        <dbReference type="EMBL" id="CAF0955870.1"/>
    </source>
</evidence>
<dbReference type="EMBL" id="CAJNOK010004967">
    <property type="protein sequence ID" value="CAF0955870.1"/>
    <property type="molecule type" value="Genomic_DNA"/>
</dbReference>
<reference evidence="2" key="1">
    <citation type="submission" date="2021-02" db="EMBL/GenBank/DDBJ databases">
        <authorList>
            <person name="Nowell W R."/>
        </authorList>
    </citation>
    <scope>NUCLEOTIDE SEQUENCE</scope>
</reference>
<sequence length="92" mass="10211">MVLNICFMTENGKKSVAQLQDDFDYKNFMEMIDKTLGVNTIEHFTLVAKGKDLCVHNETQFNDRKNLIVNGVNIFVGRRMIGGNALGACGGP</sequence>
<dbReference type="AlphaFoldDB" id="A0A8S2I9H4"/>
<proteinExistence type="predicted"/>
<evidence type="ECO:0000313" key="3">
    <source>
        <dbReference type="Proteomes" id="UP000682733"/>
    </source>
</evidence>
<protein>
    <submittedName>
        <fullName evidence="2">Uncharacterized protein</fullName>
    </submittedName>
</protein>
<name>A0A8S2I9H4_9BILA</name>
<gene>
    <name evidence="1" type="ORF">OVA965_LOCUS12379</name>
    <name evidence="2" type="ORF">TMI583_LOCUS12383</name>
</gene>
<accession>A0A8S2I9H4</accession>
<comment type="caution">
    <text evidence="2">The sequence shown here is derived from an EMBL/GenBank/DDBJ whole genome shotgun (WGS) entry which is preliminary data.</text>
</comment>
<organism evidence="2 3">
    <name type="scientific">Didymodactylos carnosus</name>
    <dbReference type="NCBI Taxonomy" id="1234261"/>
    <lineage>
        <taxon>Eukaryota</taxon>
        <taxon>Metazoa</taxon>
        <taxon>Spiralia</taxon>
        <taxon>Gnathifera</taxon>
        <taxon>Rotifera</taxon>
        <taxon>Eurotatoria</taxon>
        <taxon>Bdelloidea</taxon>
        <taxon>Philodinida</taxon>
        <taxon>Philodinidae</taxon>
        <taxon>Didymodactylos</taxon>
    </lineage>
</organism>
<dbReference type="Proteomes" id="UP000682733">
    <property type="component" value="Unassembled WGS sequence"/>
</dbReference>
<evidence type="ECO:0000313" key="2">
    <source>
        <dbReference type="EMBL" id="CAF3729118.1"/>
    </source>
</evidence>
<dbReference type="EMBL" id="CAJOBA010004972">
    <property type="protein sequence ID" value="CAF3729118.1"/>
    <property type="molecule type" value="Genomic_DNA"/>
</dbReference>